<proteinExistence type="predicted"/>
<evidence type="ECO:0000313" key="1">
    <source>
        <dbReference type="Proteomes" id="UP000887580"/>
    </source>
</evidence>
<dbReference type="WBParaSite" id="PS1159_v2.g5330.t1">
    <property type="protein sequence ID" value="PS1159_v2.g5330.t1"/>
    <property type="gene ID" value="PS1159_v2.g5330"/>
</dbReference>
<organism evidence="1 2">
    <name type="scientific">Panagrolaimus sp. PS1159</name>
    <dbReference type="NCBI Taxonomy" id="55785"/>
    <lineage>
        <taxon>Eukaryota</taxon>
        <taxon>Metazoa</taxon>
        <taxon>Ecdysozoa</taxon>
        <taxon>Nematoda</taxon>
        <taxon>Chromadorea</taxon>
        <taxon>Rhabditida</taxon>
        <taxon>Tylenchina</taxon>
        <taxon>Panagrolaimomorpha</taxon>
        <taxon>Panagrolaimoidea</taxon>
        <taxon>Panagrolaimidae</taxon>
        <taxon>Panagrolaimus</taxon>
    </lineage>
</organism>
<evidence type="ECO:0000313" key="2">
    <source>
        <dbReference type="WBParaSite" id="PS1159_v2.g5330.t1"/>
    </source>
</evidence>
<protein>
    <submittedName>
        <fullName evidence="2">Uncharacterized protein</fullName>
    </submittedName>
</protein>
<sequence length="229" mass="27119">MFTPLSICSYLITHRCYKMFIEKAKFEYNGNDDDGPPEAEGPPKWCFKYSVKNGTLIICGIFFVCCITFEVLVLIKDNFEIDFNSIFPMICIIFAVISAFIGTWKEKSWLMLPFVWVLETFVFISFTIFINSIFSIIKNEKFKINYENFMFSNNIFPFKYWIKLMFFENVLHGYVENILVLKTLCFIICILAVALTTWLFLIVHSCYMLINQKQREQKLEHQRVSIEEC</sequence>
<reference evidence="2" key="1">
    <citation type="submission" date="2022-11" db="UniProtKB">
        <authorList>
            <consortium name="WormBaseParasite"/>
        </authorList>
    </citation>
    <scope>IDENTIFICATION</scope>
</reference>
<accession>A0AC35GHY7</accession>
<name>A0AC35GHY7_9BILA</name>
<dbReference type="Proteomes" id="UP000887580">
    <property type="component" value="Unplaced"/>
</dbReference>